<reference evidence="1 2" key="1">
    <citation type="journal article" date="2024" name="G3 (Bethesda)">
        <title>Genome assembly of Hibiscus sabdariffa L. provides insights into metabolisms of medicinal natural products.</title>
        <authorList>
            <person name="Kim T."/>
        </authorList>
    </citation>
    <scope>NUCLEOTIDE SEQUENCE [LARGE SCALE GENOMIC DNA]</scope>
    <source>
        <strain evidence="1">TK-2024</strain>
        <tissue evidence="1">Old leaves</tissue>
    </source>
</reference>
<evidence type="ECO:0000313" key="2">
    <source>
        <dbReference type="Proteomes" id="UP001396334"/>
    </source>
</evidence>
<name>A0ABR2SXT0_9ROSI</name>
<organism evidence="1 2">
    <name type="scientific">Hibiscus sabdariffa</name>
    <name type="common">roselle</name>
    <dbReference type="NCBI Taxonomy" id="183260"/>
    <lineage>
        <taxon>Eukaryota</taxon>
        <taxon>Viridiplantae</taxon>
        <taxon>Streptophyta</taxon>
        <taxon>Embryophyta</taxon>
        <taxon>Tracheophyta</taxon>
        <taxon>Spermatophyta</taxon>
        <taxon>Magnoliopsida</taxon>
        <taxon>eudicotyledons</taxon>
        <taxon>Gunneridae</taxon>
        <taxon>Pentapetalae</taxon>
        <taxon>rosids</taxon>
        <taxon>malvids</taxon>
        <taxon>Malvales</taxon>
        <taxon>Malvaceae</taxon>
        <taxon>Malvoideae</taxon>
        <taxon>Hibiscus</taxon>
    </lineage>
</organism>
<dbReference type="Proteomes" id="UP001396334">
    <property type="component" value="Unassembled WGS sequence"/>
</dbReference>
<keyword evidence="2" id="KW-1185">Reference proteome</keyword>
<comment type="caution">
    <text evidence="1">The sequence shown here is derived from an EMBL/GenBank/DDBJ whole genome shotgun (WGS) entry which is preliminary data.</text>
</comment>
<protein>
    <submittedName>
        <fullName evidence="1">Uncharacterized protein</fullName>
    </submittedName>
</protein>
<proteinExistence type="predicted"/>
<dbReference type="EMBL" id="JBBPBN010000010">
    <property type="protein sequence ID" value="KAK9030043.1"/>
    <property type="molecule type" value="Genomic_DNA"/>
</dbReference>
<evidence type="ECO:0000313" key="1">
    <source>
        <dbReference type="EMBL" id="KAK9030043.1"/>
    </source>
</evidence>
<gene>
    <name evidence="1" type="ORF">V6N11_031481</name>
</gene>
<accession>A0ABR2SXT0</accession>
<sequence>MVAHELSIWLARIAAHFQGKRWVVDDIFFLSMLRTLFWIKAASSGWLVLEQTWWDCPLLCSQSKHSRLPRLGGKPGHGGCSGVLRNQLGNVATLFSGLLGLIDSNVAELITIRTGIAKISTKLNGKRN</sequence>